<dbReference type="Proteomes" id="UP000016935">
    <property type="component" value="Unassembled WGS sequence"/>
</dbReference>
<proteinExistence type="predicted"/>
<protein>
    <submittedName>
        <fullName evidence="2">Uncharacterized protein</fullName>
    </submittedName>
</protein>
<evidence type="ECO:0000313" key="2">
    <source>
        <dbReference type="EMBL" id="EOA84707.1"/>
    </source>
</evidence>
<dbReference type="EMBL" id="KB908703">
    <property type="protein sequence ID" value="EOA84707.1"/>
    <property type="molecule type" value="Genomic_DNA"/>
</dbReference>
<dbReference type="HOGENOM" id="CLU_2442260_0_0_1"/>
<dbReference type="AlphaFoldDB" id="R0K8X4"/>
<accession>R0K8X4</accession>
<feature type="compositionally biased region" description="Polar residues" evidence="1">
    <location>
        <begin position="70"/>
        <end position="84"/>
    </location>
</feature>
<reference evidence="2 3" key="2">
    <citation type="journal article" date="2013" name="PLoS Genet.">
        <title>Comparative genome structure, secondary metabolite, and effector coding capacity across Cochliobolus pathogens.</title>
        <authorList>
            <person name="Condon B.J."/>
            <person name="Leng Y."/>
            <person name="Wu D."/>
            <person name="Bushley K.E."/>
            <person name="Ohm R.A."/>
            <person name="Otillar R."/>
            <person name="Martin J."/>
            <person name="Schackwitz W."/>
            <person name="Grimwood J."/>
            <person name="MohdZainudin N."/>
            <person name="Xue C."/>
            <person name="Wang R."/>
            <person name="Manning V.A."/>
            <person name="Dhillon B."/>
            <person name="Tu Z.J."/>
            <person name="Steffenson B.J."/>
            <person name="Salamov A."/>
            <person name="Sun H."/>
            <person name="Lowry S."/>
            <person name="LaButti K."/>
            <person name="Han J."/>
            <person name="Copeland A."/>
            <person name="Lindquist E."/>
            <person name="Barry K."/>
            <person name="Schmutz J."/>
            <person name="Baker S.E."/>
            <person name="Ciuffetti L.M."/>
            <person name="Grigoriev I.V."/>
            <person name="Zhong S."/>
            <person name="Turgeon B.G."/>
        </authorList>
    </citation>
    <scope>NUCLEOTIDE SEQUENCE [LARGE SCALE GENOMIC DNA]</scope>
    <source>
        <strain evidence="3">28A</strain>
    </source>
</reference>
<keyword evidence="3" id="KW-1185">Reference proteome</keyword>
<dbReference type="GeneID" id="19398800"/>
<dbReference type="RefSeq" id="XP_008027272.1">
    <property type="nucleotide sequence ID" value="XM_008029081.1"/>
</dbReference>
<reference evidence="2 3" key="1">
    <citation type="journal article" date="2012" name="PLoS Pathog.">
        <title>Diverse lifestyles and strategies of plant pathogenesis encoded in the genomes of eighteen Dothideomycetes fungi.</title>
        <authorList>
            <person name="Ohm R.A."/>
            <person name="Feau N."/>
            <person name="Henrissat B."/>
            <person name="Schoch C.L."/>
            <person name="Horwitz B.A."/>
            <person name="Barry K.W."/>
            <person name="Condon B.J."/>
            <person name="Copeland A.C."/>
            <person name="Dhillon B."/>
            <person name="Glaser F."/>
            <person name="Hesse C.N."/>
            <person name="Kosti I."/>
            <person name="LaButti K."/>
            <person name="Lindquist E.A."/>
            <person name="Lucas S."/>
            <person name="Salamov A.A."/>
            <person name="Bradshaw R.E."/>
            <person name="Ciuffetti L."/>
            <person name="Hamelin R.C."/>
            <person name="Kema G.H.J."/>
            <person name="Lawrence C."/>
            <person name="Scott J.A."/>
            <person name="Spatafora J.W."/>
            <person name="Turgeon B.G."/>
            <person name="de Wit P.J.G.M."/>
            <person name="Zhong S."/>
            <person name="Goodwin S.B."/>
            <person name="Grigoriev I.V."/>
        </authorList>
    </citation>
    <scope>NUCLEOTIDE SEQUENCE [LARGE SCALE GENOMIC DNA]</scope>
    <source>
        <strain evidence="3">28A</strain>
    </source>
</reference>
<gene>
    <name evidence="2" type="ORF">SETTUDRAFT_163553</name>
</gene>
<organism evidence="2 3">
    <name type="scientific">Exserohilum turcicum (strain 28A)</name>
    <name type="common">Northern leaf blight fungus</name>
    <name type="synonym">Setosphaeria turcica</name>
    <dbReference type="NCBI Taxonomy" id="671987"/>
    <lineage>
        <taxon>Eukaryota</taxon>
        <taxon>Fungi</taxon>
        <taxon>Dikarya</taxon>
        <taxon>Ascomycota</taxon>
        <taxon>Pezizomycotina</taxon>
        <taxon>Dothideomycetes</taxon>
        <taxon>Pleosporomycetidae</taxon>
        <taxon>Pleosporales</taxon>
        <taxon>Pleosporineae</taxon>
        <taxon>Pleosporaceae</taxon>
        <taxon>Exserohilum</taxon>
    </lineage>
</organism>
<name>R0K8X4_EXST2</name>
<sequence>MTIRPCCVVIVCFSYAHRIHMHARTKHSDANKVTSPSTWLFNSPIGRAEPACFSGFRSNKASAHRPFEPRQSNYQGEQSRQPAQRYTPKL</sequence>
<feature type="region of interest" description="Disordered" evidence="1">
    <location>
        <begin position="60"/>
        <end position="90"/>
    </location>
</feature>
<evidence type="ECO:0000256" key="1">
    <source>
        <dbReference type="SAM" id="MobiDB-lite"/>
    </source>
</evidence>
<evidence type="ECO:0000313" key="3">
    <source>
        <dbReference type="Proteomes" id="UP000016935"/>
    </source>
</evidence>